<comment type="caution">
    <text evidence="6">The sequence shown here is derived from an EMBL/GenBank/DDBJ whole genome shotgun (WGS) entry which is preliminary data.</text>
</comment>
<dbReference type="Gene3D" id="3.40.630.10">
    <property type="entry name" value="Zn peptidases"/>
    <property type="match status" value="2"/>
</dbReference>
<dbReference type="GO" id="GO:0008777">
    <property type="term" value="F:acetylornithine deacetylase activity"/>
    <property type="evidence" value="ECO:0007669"/>
    <property type="project" value="TreeGrafter"/>
</dbReference>
<dbReference type="PANTHER" id="PTHR43808">
    <property type="entry name" value="ACETYLORNITHINE DEACETYLASE"/>
    <property type="match status" value="1"/>
</dbReference>
<evidence type="ECO:0000256" key="2">
    <source>
        <dbReference type="ARBA" id="ARBA00006247"/>
    </source>
</evidence>
<accession>A0A7X2NMR7</accession>
<evidence type="ECO:0000256" key="4">
    <source>
        <dbReference type="ARBA" id="ARBA00022833"/>
    </source>
</evidence>
<organism evidence="6 7">
    <name type="scientific">Clostridium porci</name>
    <dbReference type="NCBI Taxonomy" id="2605778"/>
    <lineage>
        <taxon>Bacteria</taxon>
        <taxon>Bacillati</taxon>
        <taxon>Bacillota</taxon>
        <taxon>Clostridia</taxon>
        <taxon>Eubacteriales</taxon>
        <taxon>Clostridiaceae</taxon>
        <taxon>Clostridium</taxon>
    </lineage>
</organism>
<dbReference type="GO" id="GO:0006508">
    <property type="term" value="P:proteolysis"/>
    <property type="evidence" value="ECO:0007669"/>
    <property type="project" value="UniProtKB-KW"/>
</dbReference>
<dbReference type="Pfam" id="PF01546">
    <property type="entry name" value="Peptidase_M20"/>
    <property type="match status" value="1"/>
</dbReference>
<dbReference type="GO" id="GO:0016805">
    <property type="term" value="F:dipeptidase activity"/>
    <property type="evidence" value="ECO:0007669"/>
    <property type="project" value="InterPro"/>
</dbReference>
<evidence type="ECO:0000313" key="6">
    <source>
        <dbReference type="EMBL" id="MSS37772.1"/>
    </source>
</evidence>
<dbReference type="PANTHER" id="PTHR43808:SF31">
    <property type="entry name" value="N-ACETYL-L-CITRULLINE DEACETYLASE"/>
    <property type="match status" value="1"/>
</dbReference>
<name>A0A7X2NMR7_9CLOT</name>
<dbReference type="NCBIfam" id="TIGR01887">
    <property type="entry name" value="dipeptidaselike"/>
    <property type="match status" value="1"/>
</dbReference>
<dbReference type="GO" id="GO:0008270">
    <property type="term" value="F:zinc ion binding"/>
    <property type="evidence" value="ECO:0007669"/>
    <property type="project" value="InterPro"/>
</dbReference>
<protein>
    <submittedName>
        <fullName evidence="6">M20 family metallopeptidase</fullName>
    </submittedName>
</protein>
<dbReference type="SUPFAM" id="SSF53187">
    <property type="entry name" value="Zn-dependent exopeptidases"/>
    <property type="match status" value="1"/>
</dbReference>
<dbReference type="InterPro" id="IPR002933">
    <property type="entry name" value="Peptidase_M20"/>
</dbReference>
<proteinExistence type="inferred from homology"/>
<keyword evidence="7" id="KW-1185">Reference proteome</keyword>
<evidence type="ECO:0000313" key="7">
    <source>
        <dbReference type="Proteomes" id="UP000429958"/>
    </source>
</evidence>
<comment type="similarity">
    <text evidence="2">Belongs to the peptidase M20A family.</text>
</comment>
<keyword evidence="5" id="KW-0378">Hydrolase</keyword>
<evidence type="ECO:0000256" key="5">
    <source>
        <dbReference type="ARBA" id="ARBA00023049"/>
    </source>
</evidence>
<dbReference type="Proteomes" id="UP000429958">
    <property type="component" value="Unassembled WGS sequence"/>
</dbReference>
<reference evidence="6 7" key="1">
    <citation type="submission" date="2019-08" db="EMBL/GenBank/DDBJ databases">
        <title>In-depth cultivation of the pig gut microbiome towards novel bacterial diversity and tailored functional studies.</title>
        <authorList>
            <person name="Wylensek D."/>
            <person name="Hitch T.C.A."/>
            <person name="Clavel T."/>
        </authorList>
    </citation>
    <scope>NUCLEOTIDE SEQUENCE [LARGE SCALE GENOMIC DNA]</scope>
    <source>
        <strain evidence="6 7">WCA-389-WT-23D1</strain>
    </source>
</reference>
<sequence length="379" mass="41891">MSKQEQIDRKLLNYIDDKRDQMIEHVRKLVRIDSVEREAREGAPFGPGVKEALELALAIGRELGFETMNLDGYIGYASYGRGEDYVCAIGHVDVVPVGEGWKNSPFSGHMEDGIIYSRGVLDNKGPVMACLYGLAAVKALGLSLKHPVRIIFGCDEETGFEDLAYYLSKEKPPVYGFTPDCKYPVVYSERGRAVVRILGTRDCLETFFEFVNNYFIGASNTGDRLGIDYYHEEYGMMEMRGYRLVSGGNADSGVSFYATLCYPGGITIQEIMKPIVKKAESCGLKAELIQNYAPVVFAKDTPMVKAMQDSYERVTGMDGTPVTTTGGTYAKALPGIIPFGPSFPGQKGISHNPNEWMSVDDLVTNAKIYALALYRLAQL</sequence>
<keyword evidence="4" id="KW-0862">Zinc</keyword>
<dbReference type="InterPro" id="IPR010964">
    <property type="entry name" value="M20A_pepV-rel"/>
</dbReference>
<evidence type="ECO:0000256" key="1">
    <source>
        <dbReference type="ARBA" id="ARBA00001947"/>
    </source>
</evidence>
<evidence type="ECO:0000256" key="3">
    <source>
        <dbReference type="ARBA" id="ARBA00022670"/>
    </source>
</evidence>
<comment type="cofactor">
    <cofactor evidence="1">
        <name>Zn(2+)</name>
        <dbReference type="ChEBI" id="CHEBI:29105"/>
    </cofactor>
</comment>
<dbReference type="GO" id="GO:0006526">
    <property type="term" value="P:L-arginine biosynthetic process"/>
    <property type="evidence" value="ECO:0007669"/>
    <property type="project" value="TreeGrafter"/>
</dbReference>
<dbReference type="EMBL" id="VUMD01000014">
    <property type="protein sequence ID" value="MSS37772.1"/>
    <property type="molecule type" value="Genomic_DNA"/>
</dbReference>
<dbReference type="AlphaFoldDB" id="A0A7X2NMR7"/>
<keyword evidence="3" id="KW-0645">Protease</keyword>
<dbReference type="InterPro" id="IPR050072">
    <property type="entry name" value="Peptidase_M20A"/>
</dbReference>
<keyword evidence="5" id="KW-0482">Metalloprotease</keyword>
<dbReference type="GO" id="GO:0008237">
    <property type="term" value="F:metallopeptidase activity"/>
    <property type="evidence" value="ECO:0007669"/>
    <property type="project" value="UniProtKB-KW"/>
</dbReference>
<gene>
    <name evidence="6" type="ORF">FYJ39_14645</name>
</gene>